<dbReference type="InterPro" id="IPR008978">
    <property type="entry name" value="HSP20-like_chaperone"/>
</dbReference>
<gene>
    <name evidence="5" type="ORF">ACFFGX_14040</name>
</gene>
<feature type="region of interest" description="Disordered" evidence="3">
    <location>
        <begin position="1"/>
        <end position="27"/>
    </location>
</feature>
<feature type="domain" description="SHSP" evidence="4">
    <location>
        <begin position="68"/>
        <end position="183"/>
    </location>
</feature>
<dbReference type="Proteomes" id="UP001589891">
    <property type="component" value="Unassembled WGS sequence"/>
</dbReference>
<evidence type="ECO:0000313" key="5">
    <source>
        <dbReference type="EMBL" id="MFC0710622.1"/>
    </source>
</evidence>
<organism evidence="5 6">
    <name type="scientific">Azorhizophilus paspali</name>
    <name type="common">Azotobacter paspali</name>
    <dbReference type="NCBI Taxonomy" id="69963"/>
    <lineage>
        <taxon>Bacteria</taxon>
        <taxon>Pseudomonadati</taxon>
        <taxon>Pseudomonadota</taxon>
        <taxon>Gammaproteobacteria</taxon>
        <taxon>Pseudomonadales</taxon>
        <taxon>Pseudomonadaceae</taxon>
        <taxon>Azorhizophilus</taxon>
    </lineage>
</organism>
<feature type="compositionally biased region" description="Polar residues" evidence="3">
    <location>
        <begin position="1"/>
        <end position="23"/>
    </location>
</feature>
<accession>A0ABV6SM47</accession>
<feature type="region of interest" description="Disordered" evidence="3">
    <location>
        <begin position="167"/>
        <end position="198"/>
    </location>
</feature>
<dbReference type="InterPro" id="IPR031107">
    <property type="entry name" value="Small_HSP"/>
</dbReference>
<evidence type="ECO:0000259" key="4">
    <source>
        <dbReference type="PROSITE" id="PS01031"/>
    </source>
</evidence>
<dbReference type="EMBL" id="JBHLSS010000088">
    <property type="protein sequence ID" value="MFC0710622.1"/>
    <property type="molecule type" value="Genomic_DNA"/>
</dbReference>
<dbReference type="Gene3D" id="2.60.40.790">
    <property type="match status" value="1"/>
</dbReference>
<comment type="caution">
    <text evidence="5">The sequence shown here is derived from an EMBL/GenBank/DDBJ whole genome shotgun (WGS) entry which is preliminary data.</text>
</comment>
<dbReference type="PANTHER" id="PTHR11527">
    <property type="entry name" value="HEAT-SHOCK PROTEIN 20 FAMILY MEMBER"/>
    <property type="match status" value="1"/>
</dbReference>
<reference evidence="5 6" key="1">
    <citation type="submission" date="2024-09" db="EMBL/GenBank/DDBJ databases">
        <authorList>
            <person name="Sun Q."/>
            <person name="Mori K."/>
        </authorList>
    </citation>
    <scope>NUCLEOTIDE SEQUENCE [LARGE SCALE GENOMIC DNA]</scope>
    <source>
        <strain evidence="5 6">NCAIM B.01794</strain>
    </source>
</reference>
<keyword evidence="6" id="KW-1185">Reference proteome</keyword>
<name>A0ABV6SM47_AZOPA</name>
<comment type="similarity">
    <text evidence="1 2">Belongs to the small heat shock protein (HSP20) family.</text>
</comment>
<dbReference type="InterPro" id="IPR002068">
    <property type="entry name" value="A-crystallin/Hsp20_dom"/>
</dbReference>
<dbReference type="CDD" id="cd06464">
    <property type="entry name" value="ACD_sHsps-like"/>
    <property type="match status" value="1"/>
</dbReference>
<evidence type="ECO:0000313" key="6">
    <source>
        <dbReference type="Proteomes" id="UP001589891"/>
    </source>
</evidence>
<dbReference type="RefSeq" id="WP_376946901.1">
    <property type="nucleotide sequence ID" value="NZ_CP171449.1"/>
</dbReference>
<evidence type="ECO:0000256" key="1">
    <source>
        <dbReference type="PROSITE-ProRule" id="PRU00285"/>
    </source>
</evidence>
<proteinExistence type="inferred from homology"/>
<dbReference type="SUPFAM" id="SSF49764">
    <property type="entry name" value="HSP20-like chaperones"/>
    <property type="match status" value="1"/>
</dbReference>
<feature type="compositionally biased region" description="Low complexity" evidence="3">
    <location>
        <begin position="185"/>
        <end position="198"/>
    </location>
</feature>
<dbReference type="PROSITE" id="PS01031">
    <property type="entry name" value="SHSP"/>
    <property type="match status" value="1"/>
</dbReference>
<evidence type="ECO:0000256" key="2">
    <source>
        <dbReference type="RuleBase" id="RU003616"/>
    </source>
</evidence>
<dbReference type="Pfam" id="PF00011">
    <property type="entry name" value="HSP20"/>
    <property type="match status" value="1"/>
</dbReference>
<evidence type="ECO:0000256" key="3">
    <source>
        <dbReference type="SAM" id="MobiDB-lite"/>
    </source>
</evidence>
<sequence>MAQANQNVPVNREQQSQRPTASSGDLWRPLTSLRQQIDHLFEDFDRISPFWPMGRSAFGSLMEPFGRTGREIASMPAVDIVDQDKAILISAELPGIDEQNIELKVCNGNLILKGEKSEEREENSQGRYLSERSYGAFQRSFALPDSVDADNIEAHFDKGVLTITLPKRPEAQQSERAIEIQRGEAAAQQQDTTQTTTH</sequence>
<protein>
    <submittedName>
        <fullName evidence="5">Hsp20/alpha crystallin family protein</fullName>
    </submittedName>
</protein>